<organism evidence="1">
    <name type="scientific">marine sediment metagenome</name>
    <dbReference type="NCBI Taxonomy" id="412755"/>
    <lineage>
        <taxon>unclassified sequences</taxon>
        <taxon>metagenomes</taxon>
        <taxon>ecological metagenomes</taxon>
    </lineage>
</organism>
<comment type="caution">
    <text evidence="1">The sequence shown here is derived from an EMBL/GenBank/DDBJ whole genome shotgun (WGS) entry which is preliminary data.</text>
</comment>
<protein>
    <submittedName>
        <fullName evidence="1">Uncharacterized protein</fullName>
    </submittedName>
</protein>
<reference evidence="1" key="1">
    <citation type="journal article" date="2015" name="Nature">
        <title>Complex archaea that bridge the gap between prokaryotes and eukaryotes.</title>
        <authorList>
            <person name="Spang A."/>
            <person name="Saw J.H."/>
            <person name="Jorgensen S.L."/>
            <person name="Zaremba-Niedzwiedzka K."/>
            <person name="Martijn J."/>
            <person name="Lind A.E."/>
            <person name="van Eijk R."/>
            <person name="Schleper C."/>
            <person name="Guy L."/>
            <person name="Ettema T.J."/>
        </authorList>
    </citation>
    <scope>NUCLEOTIDE SEQUENCE</scope>
</reference>
<dbReference type="AlphaFoldDB" id="A0A0F9P4Y0"/>
<accession>A0A0F9P4Y0</accession>
<name>A0A0F9P4Y0_9ZZZZ</name>
<sequence length="52" mass="6348">MKEKELTDKELEDRLDKAFKESESKKGVFKILRNEKESLDIKEKRTKKKFKF</sequence>
<dbReference type="EMBL" id="LAZR01002688">
    <property type="protein sequence ID" value="KKN26865.1"/>
    <property type="molecule type" value="Genomic_DNA"/>
</dbReference>
<proteinExistence type="predicted"/>
<gene>
    <name evidence="1" type="ORF">LCGC14_0870410</name>
</gene>
<evidence type="ECO:0000313" key="1">
    <source>
        <dbReference type="EMBL" id="KKN26865.1"/>
    </source>
</evidence>